<reference evidence="2" key="1">
    <citation type="journal article" date="2012" name="Nat. Biotechnol.">
        <title>Draft genome sequence of pigeonpea (Cajanus cajan), an orphan legume crop of resource-poor farmers.</title>
        <authorList>
            <person name="Varshney R.K."/>
            <person name="Chen W."/>
            <person name="Li Y."/>
            <person name="Bharti A.K."/>
            <person name="Saxena R.K."/>
            <person name="Schlueter J.A."/>
            <person name="Donoghue M.T."/>
            <person name="Azam S."/>
            <person name="Fan G."/>
            <person name="Whaley A.M."/>
            <person name="Farmer A.D."/>
            <person name="Sheridan J."/>
            <person name="Iwata A."/>
            <person name="Tuteja R."/>
            <person name="Penmetsa R.V."/>
            <person name="Wu W."/>
            <person name="Upadhyaya H.D."/>
            <person name="Yang S.P."/>
            <person name="Shah T."/>
            <person name="Saxena K.B."/>
            <person name="Michael T."/>
            <person name="McCombie W.R."/>
            <person name="Yang B."/>
            <person name="Zhang G."/>
            <person name="Yang H."/>
            <person name="Wang J."/>
            <person name="Spillane C."/>
            <person name="Cook D.R."/>
            <person name="May G.D."/>
            <person name="Xu X."/>
            <person name="Jackson S.A."/>
        </authorList>
    </citation>
    <scope>NUCLEOTIDE SEQUENCE [LARGE SCALE GENOMIC DNA]</scope>
</reference>
<dbReference type="Pfam" id="PF00078">
    <property type="entry name" value="RVT_1"/>
    <property type="match status" value="1"/>
</dbReference>
<dbReference type="Gramene" id="C.cajan_45530.t">
    <property type="protein sequence ID" value="C.cajan_45530.t.cds1"/>
    <property type="gene ID" value="C.cajan_45530"/>
</dbReference>
<feature type="domain" description="Reverse transcriptase" evidence="1">
    <location>
        <begin position="1"/>
        <end position="113"/>
    </location>
</feature>
<sequence>MLQRLGFNCKWRQWIMECLVSAKVSVLVNGSPTEEFTTQRGLRQGDHLAPFLFLVVAEGMSGMMREAVNKGLYTRYRVGKDQVEVNMLQFADDTLFLGEATKTNIITRYFTMV</sequence>
<dbReference type="AlphaFoldDB" id="A0A151QL36"/>
<evidence type="ECO:0000313" key="3">
    <source>
        <dbReference type="Proteomes" id="UP000075243"/>
    </source>
</evidence>
<gene>
    <name evidence="2" type="ORF">KK1_049287</name>
</gene>
<evidence type="ECO:0000259" key="1">
    <source>
        <dbReference type="PROSITE" id="PS50878"/>
    </source>
</evidence>
<keyword evidence="3" id="KW-1185">Reference proteome</keyword>
<dbReference type="InterPro" id="IPR000477">
    <property type="entry name" value="RT_dom"/>
</dbReference>
<dbReference type="OMA" id="IAFGEIW"/>
<dbReference type="PANTHER" id="PTHR46890:SF50">
    <property type="entry name" value="RNA-DIRECTED DNA POLYMERASE, EUKARYOTA, REVERSE TRANSCRIPTASE ZINC-BINDING DOMAIN PROTEIN-RELATED"/>
    <property type="match status" value="1"/>
</dbReference>
<evidence type="ECO:0000313" key="2">
    <source>
        <dbReference type="EMBL" id="KYP31001.1"/>
    </source>
</evidence>
<dbReference type="Proteomes" id="UP000075243">
    <property type="component" value="Unassembled WGS sequence"/>
</dbReference>
<organism evidence="2 3">
    <name type="scientific">Cajanus cajan</name>
    <name type="common">Pigeon pea</name>
    <name type="synonym">Cajanus indicus</name>
    <dbReference type="NCBI Taxonomy" id="3821"/>
    <lineage>
        <taxon>Eukaryota</taxon>
        <taxon>Viridiplantae</taxon>
        <taxon>Streptophyta</taxon>
        <taxon>Embryophyta</taxon>
        <taxon>Tracheophyta</taxon>
        <taxon>Spermatophyta</taxon>
        <taxon>Magnoliopsida</taxon>
        <taxon>eudicotyledons</taxon>
        <taxon>Gunneridae</taxon>
        <taxon>Pentapetalae</taxon>
        <taxon>rosids</taxon>
        <taxon>fabids</taxon>
        <taxon>Fabales</taxon>
        <taxon>Fabaceae</taxon>
        <taxon>Papilionoideae</taxon>
        <taxon>50 kb inversion clade</taxon>
        <taxon>NPAAA clade</taxon>
        <taxon>indigoferoid/millettioid clade</taxon>
        <taxon>Phaseoleae</taxon>
        <taxon>Cajanus</taxon>
    </lineage>
</organism>
<protein>
    <recommendedName>
        <fullName evidence="1">Reverse transcriptase domain-containing protein</fullName>
    </recommendedName>
</protein>
<accession>A0A151QL36</accession>
<name>A0A151QL36_CAJCA</name>
<dbReference type="PANTHER" id="PTHR46890">
    <property type="entry name" value="NON-LTR RETROLELEMENT REVERSE TRANSCRIPTASE-LIKE PROTEIN-RELATED"/>
    <property type="match status" value="1"/>
</dbReference>
<proteinExistence type="predicted"/>
<dbReference type="EMBL" id="KQ486716">
    <property type="protein sequence ID" value="KYP31001.1"/>
    <property type="molecule type" value="Genomic_DNA"/>
</dbReference>
<dbReference type="STRING" id="3821.A0A151QL36"/>
<dbReference type="InterPro" id="IPR052343">
    <property type="entry name" value="Retrotransposon-Effector_Assoc"/>
</dbReference>
<dbReference type="PROSITE" id="PS50878">
    <property type="entry name" value="RT_POL"/>
    <property type="match status" value="1"/>
</dbReference>